<evidence type="ECO:0000313" key="3">
    <source>
        <dbReference type="EMBL" id="KAF5932202.1"/>
    </source>
</evidence>
<dbReference type="PANTHER" id="PTHR46407:SF3">
    <property type="entry name" value="OS02G0208700 PROTEIN"/>
    <property type="match status" value="1"/>
</dbReference>
<dbReference type="AlphaFoldDB" id="A0A7J7FV56"/>
<keyword evidence="4" id="KW-1185">Reference proteome</keyword>
<gene>
    <name evidence="3" type="ORF">HYC85_028373</name>
</gene>
<dbReference type="EMBL" id="JACBKZ010000014">
    <property type="protein sequence ID" value="KAF5932202.1"/>
    <property type="molecule type" value="Genomic_DNA"/>
</dbReference>
<sequence length="435" mass="48361">MTSQSGQDDVIAVSQARRTLAQTGAAHDSRGSKRRTEAARADVSLRQNTRLTLADVAAAHNSTGQVHTKVIDSIMELIPGLPDDLGLECLIRTPHDHFSSVSSVCQRWKSEILLPEFWIHRKLAGLSQRVVVMLQARVDPTHIITVPKATTRSSINPVCRLTICEPETGKWSELPPVPGYSDGLPIFCQLAGVGLNLVVMGGWNPVTWQVSNAVFVYDFVSATWKRGADMPGGPRSFFACASDFDRTVFVAGGHDNEKNALRSLLVYDVAKDEWIQLVDMAMDRDECKGVFYAGKFHVIGGYDTEMQGQFSTSAEAFDVATWQWDHEVQNDFLETATCPNTCVDCGDGKLYMRRSDDVVARKSSTWQAVAELPAEVRSSTTYMTAWQDKMFVIGSPRFGEAHKAYVLNLKDYTWAKMEMPEEYTGHVQSGCWFDI</sequence>
<accession>A0A7J7FV56</accession>
<organism evidence="3 4">
    <name type="scientific">Camellia sinensis</name>
    <name type="common">Tea plant</name>
    <name type="synonym">Thea sinensis</name>
    <dbReference type="NCBI Taxonomy" id="4442"/>
    <lineage>
        <taxon>Eukaryota</taxon>
        <taxon>Viridiplantae</taxon>
        <taxon>Streptophyta</taxon>
        <taxon>Embryophyta</taxon>
        <taxon>Tracheophyta</taxon>
        <taxon>Spermatophyta</taxon>
        <taxon>Magnoliopsida</taxon>
        <taxon>eudicotyledons</taxon>
        <taxon>Gunneridae</taxon>
        <taxon>Pentapetalae</taxon>
        <taxon>asterids</taxon>
        <taxon>Ericales</taxon>
        <taxon>Theaceae</taxon>
        <taxon>Camellia</taxon>
    </lineage>
</organism>
<dbReference type="Proteomes" id="UP000593564">
    <property type="component" value="Unassembled WGS sequence"/>
</dbReference>
<reference evidence="4" key="1">
    <citation type="journal article" date="2020" name="Nat. Commun.">
        <title>Genome assembly of wild tea tree DASZ reveals pedigree and selection history of tea varieties.</title>
        <authorList>
            <person name="Zhang W."/>
            <person name="Zhang Y."/>
            <person name="Qiu H."/>
            <person name="Guo Y."/>
            <person name="Wan H."/>
            <person name="Zhang X."/>
            <person name="Scossa F."/>
            <person name="Alseekh S."/>
            <person name="Zhang Q."/>
            <person name="Wang P."/>
            <person name="Xu L."/>
            <person name="Schmidt M.H."/>
            <person name="Jia X."/>
            <person name="Li D."/>
            <person name="Zhu A."/>
            <person name="Guo F."/>
            <person name="Chen W."/>
            <person name="Ni D."/>
            <person name="Usadel B."/>
            <person name="Fernie A.R."/>
            <person name="Wen W."/>
        </authorList>
    </citation>
    <scope>NUCLEOTIDE SEQUENCE [LARGE SCALE GENOMIC DNA]</scope>
    <source>
        <strain evidence="4">cv. G240</strain>
    </source>
</reference>
<feature type="region of interest" description="Disordered" evidence="1">
    <location>
        <begin position="21"/>
        <end position="41"/>
    </location>
</feature>
<dbReference type="InterPro" id="IPR015915">
    <property type="entry name" value="Kelch-typ_b-propeller"/>
</dbReference>
<proteinExistence type="predicted"/>
<dbReference type="GO" id="GO:2000762">
    <property type="term" value="P:regulation of phenylpropanoid metabolic process"/>
    <property type="evidence" value="ECO:0007669"/>
    <property type="project" value="InterPro"/>
</dbReference>
<evidence type="ECO:0000256" key="1">
    <source>
        <dbReference type="SAM" id="MobiDB-lite"/>
    </source>
</evidence>
<dbReference type="InterPro" id="IPR006652">
    <property type="entry name" value="Kelch_1"/>
</dbReference>
<dbReference type="CDD" id="cd22152">
    <property type="entry name" value="F-box_AtAFR-like"/>
    <property type="match status" value="1"/>
</dbReference>
<dbReference type="Gene3D" id="2.120.10.80">
    <property type="entry name" value="Kelch-type beta propeller"/>
    <property type="match status" value="1"/>
</dbReference>
<dbReference type="GO" id="GO:0080037">
    <property type="term" value="P:negative regulation of cytokinin-activated signaling pathway"/>
    <property type="evidence" value="ECO:0007669"/>
    <property type="project" value="InterPro"/>
</dbReference>
<dbReference type="Pfam" id="PF01344">
    <property type="entry name" value="Kelch_1"/>
    <property type="match status" value="2"/>
</dbReference>
<name>A0A7J7FV56_CAMSI</name>
<protein>
    <recommendedName>
        <fullName evidence="2">F-box domain-containing protein</fullName>
    </recommendedName>
</protein>
<dbReference type="SUPFAM" id="SSF117281">
    <property type="entry name" value="Kelch motif"/>
    <property type="match status" value="1"/>
</dbReference>
<evidence type="ECO:0000313" key="4">
    <source>
        <dbReference type="Proteomes" id="UP000593564"/>
    </source>
</evidence>
<feature type="domain" description="F-box" evidence="2">
    <location>
        <begin position="79"/>
        <end position="119"/>
    </location>
</feature>
<dbReference type="PANTHER" id="PTHR46407">
    <property type="entry name" value="OS02G0208700 PROTEIN"/>
    <property type="match status" value="1"/>
</dbReference>
<dbReference type="InterPro" id="IPR044595">
    <property type="entry name" value="KMD1-4"/>
</dbReference>
<dbReference type="SUPFAM" id="SSF81383">
    <property type="entry name" value="F-box domain"/>
    <property type="match status" value="1"/>
</dbReference>
<reference evidence="3 4" key="2">
    <citation type="submission" date="2020-07" db="EMBL/GenBank/DDBJ databases">
        <title>Genome assembly of wild tea tree DASZ reveals pedigree and selection history of tea varieties.</title>
        <authorList>
            <person name="Zhang W."/>
        </authorList>
    </citation>
    <scope>NUCLEOTIDE SEQUENCE [LARGE SCALE GENOMIC DNA]</scope>
    <source>
        <strain evidence="4">cv. G240</strain>
        <tissue evidence="3">Leaf</tissue>
    </source>
</reference>
<feature type="compositionally biased region" description="Basic and acidic residues" evidence="1">
    <location>
        <begin position="27"/>
        <end position="40"/>
    </location>
</feature>
<comment type="caution">
    <text evidence="3">The sequence shown here is derived from an EMBL/GenBank/DDBJ whole genome shotgun (WGS) entry which is preliminary data.</text>
</comment>
<dbReference type="Pfam" id="PF00646">
    <property type="entry name" value="F-box"/>
    <property type="match status" value="1"/>
</dbReference>
<dbReference type="InterPro" id="IPR001810">
    <property type="entry name" value="F-box_dom"/>
</dbReference>
<dbReference type="InterPro" id="IPR036047">
    <property type="entry name" value="F-box-like_dom_sf"/>
</dbReference>
<evidence type="ECO:0000259" key="2">
    <source>
        <dbReference type="Pfam" id="PF00646"/>
    </source>
</evidence>
<dbReference type="SMART" id="SM00612">
    <property type="entry name" value="Kelch"/>
    <property type="match status" value="2"/>
</dbReference>